<comment type="caution">
    <text evidence="2">The sequence shown here is derived from an EMBL/GenBank/DDBJ whole genome shotgun (WGS) entry which is preliminary data.</text>
</comment>
<name>A0A420DKA9_9FLAO</name>
<dbReference type="Pfam" id="PF19578">
    <property type="entry name" value="DUF6090"/>
    <property type="match status" value="1"/>
</dbReference>
<organism evidence="2 3">
    <name type="scientific">Ichthyenterobacterium magnum</name>
    <dbReference type="NCBI Taxonomy" id="1230530"/>
    <lineage>
        <taxon>Bacteria</taxon>
        <taxon>Pseudomonadati</taxon>
        <taxon>Bacteroidota</taxon>
        <taxon>Flavobacteriia</taxon>
        <taxon>Flavobacteriales</taxon>
        <taxon>Flavobacteriaceae</taxon>
        <taxon>Ichthyenterobacterium</taxon>
    </lineage>
</organism>
<proteinExistence type="predicted"/>
<keyword evidence="1" id="KW-1133">Transmembrane helix</keyword>
<keyword evidence="3" id="KW-1185">Reference proteome</keyword>
<evidence type="ECO:0000313" key="2">
    <source>
        <dbReference type="EMBL" id="RKE94662.1"/>
    </source>
</evidence>
<accession>A0A420DKA9</accession>
<keyword evidence="1" id="KW-0472">Membrane</keyword>
<gene>
    <name evidence="2" type="ORF">BXY80_1670</name>
</gene>
<dbReference type="InterPro" id="IPR045749">
    <property type="entry name" value="DUF6090"/>
</dbReference>
<protein>
    <submittedName>
        <fullName evidence="2">Uncharacterized protein</fullName>
    </submittedName>
</protein>
<feature type="transmembrane region" description="Helical" evidence="1">
    <location>
        <begin position="12"/>
        <end position="31"/>
    </location>
</feature>
<reference evidence="2 3" key="1">
    <citation type="submission" date="2018-09" db="EMBL/GenBank/DDBJ databases">
        <title>Genomic Encyclopedia of Archaeal and Bacterial Type Strains, Phase II (KMG-II): from individual species to whole genera.</title>
        <authorList>
            <person name="Goeker M."/>
        </authorList>
    </citation>
    <scope>NUCLEOTIDE SEQUENCE [LARGE SCALE GENOMIC DNA]</scope>
    <source>
        <strain evidence="2 3">DSM 26283</strain>
    </source>
</reference>
<dbReference type="EMBL" id="RAQJ01000003">
    <property type="protein sequence ID" value="RKE94662.1"/>
    <property type="molecule type" value="Genomic_DNA"/>
</dbReference>
<sequence>MLSENKLSKYLLYAIGEIVLVVIGILIALQVNNLNEQSKKEQLRVNYVNSLLSDLESDIILLENQILTFNTELEKLTSLSKRLSSSDATFDTIRNIARYEFLPFFNPSNNLNIDTYNALISTGDLDLIQPLLRRKIQKHNAEQLETLKTVELNFKLYAELGYKYASQFPINFEFNAIKGKQMNSVWEQVNENKLKSSLNGILTMKITNYNMTNILREKLVEKTKVLIKEIKSYEK</sequence>
<dbReference type="AlphaFoldDB" id="A0A420DKA9"/>
<evidence type="ECO:0000256" key="1">
    <source>
        <dbReference type="SAM" id="Phobius"/>
    </source>
</evidence>
<keyword evidence="1" id="KW-0812">Transmembrane</keyword>
<dbReference type="Proteomes" id="UP000284892">
    <property type="component" value="Unassembled WGS sequence"/>
</dbReference>
<evidence type="ECO:0000313" key="3">
    <source>
        <dbReference type="Proteomes" id="UP000284892"/>
    </source>
</evidence>